<accession>A0A927N225</accession>
<dbReference type="InterPro" id="IPR007814">
    <property type="entry name" value="PaaA_PaaC"/>
</dbReference>
<dbReference type="PANTHER" id="PTHR30458:SF0">
    <property type="entry name" value="1,2-PHENYLACETYL-COA EPOXIDASE, SUBUNIT C"/>
    <property type="match status" value="1"/>
</dbReference>
<dbReference type="PIRSF" id="PIRSF037834">
    <property type="entry name" value="PA_CoA_Oase3"/>
    <property type="match status" value="1"/>
</dbReference>
<keyword evidence="1" id="KW-0560">Oxidoreductase</keyword>
<keyword evidence="2" id="KW-1185">Reference proteome</keyword>
<reference evidence="1" key="1">
    <citation type="submission" date="2020-10" db="EMBL/GenBank/DDBJ databases">
        <title>Sequencing the genomes of 1000 actinobacteria strains.</title>
        <authorList>
            <person name="Klenk H.-P."/>
        </authorList>
    </citation>
    <scope>NUCLEOTIDE SEQUENCE</scope>
    <source>
        <strain evidence="1">DSM 45354</strain>
    </source>
</reference>
<evidence type="ECO:0000313" key="1">
    <source>
        <dbReference type="EMBL" id="MBE1611225.1"/>
    </source>
</evidence>
<dbReference type="AlphaFoldDB" id="A0A927N225"/>
<organism evidence="1 2">
    <name type="scientific">Actinopolymorpha pittospori</name>
    <dbReference type="NCBI Taxonomy" id="648752"/>
    <lineage>
        <taxon>Bacteria</taxon>
        <taxon>Bacillati</taxon>
        <taxon>Actinomycetota</taxon>
        <taxon>Actinomycetes</taxon>
        <taxon>Propionibacteriales</taxon>
        <taxon>Actinopolymorphaceae</taxon>
        <taxon>Actinopolymorpha</taxon>
    </lineage>
</organism>
<sequence length="260" mass="27856">MSSHASGAVVDPPVAVYASRLGDDALILAQRLGGWITRAPQLEEDVALANIGLDLLGQARMLLSYAGEREGLGRGEDELAHLRDERGFGNVQLVEGQDADFGEAVARLLVFSAYQLPLYRGLSTSSDATLAAIAAKAVKEVAYHRDHATQWALRLGAGTDESHRRMQAGLDSVWPFVDELFEGDDLERRLAADGVAVDSTALRAEWSAHVGEILVRSTLTEPAPGAAPATGGRRGVHTEAMGYLLAEMQHLVRSHPGATW</sequence>
<dbReference type="EC" id="1.14.13.149" evidence="1"/>
<protein>
    <submittedName>
        <fullName evidence="1">Ring-1,2-phenylacetyl-CoA epoxidase subunit PaaC</fullName>
        <ecNumber evidence="1">1.14.13.149</ecNumber>
    </submittedName>
</protein>
<dbReference type="GO" id="GO:0097266">
    <property type="term" value="F:phenylacetyl-CoA 1,2-epoxidase activity"/>
    <property type="evidence" value="ECO:0007669"/>
    <property type="project" value="UniProtKB-EC"/>
</dbReference>
<name>A0A927N225_9ACTN</name>
<dbReference type="InterPro" id="IPR012347">
    <property type="entry name" value="Ferritin-like"/>
</dbReference>
<dbReference type="Gene3D" id="1.20.1260.10">
    <property type="match status" value="1"/>
</dbReference>
<gene>
    <name evidence="1" type="ORF">HEB94_008073</name>
</gene>
<dbReference type="PANTHER" id="PTHR30458">
    <property type="entry name" value="PHENYLACETIC ACID DEGRADATION PROTEIN PAA"/>
    <property type="match status" value="1"/>
</dbReference>
<dbReference type="SUPFAM" id="SSF47240">
    <property type="entry name" value="Ferritin-like"/>
    <property type="match status" value="1"/>
</dbReference>
<dbReference type="GO" id="GO:0005829">
    <property type="term" value="C:cytosol"/>
    <property type="evidence" value="ECO:0007669"/>
    <property type="project" value="TreeGrafter"/>
</dbReference>
<dbReference type="GO" id="GO:0010124">
    <property type="term" value="P:phenylacetate catabolic process"/>
    <property type="evidence" value="ECO:0007669"/>
    <property type="project" value="InterPro"/>
</dbReference>
<dbReference type="NCBIfam" id="TIGR02158">
    <property type="entry name" value="PA_CoA_Oxy3"/>
    <property type="match status" value="1"/>
</dbReference>
<dbReference type="RefSeq" id="WP_192754472.1">
    <property type="nucleotide sequence ID" value="NZ_BAABJL010000042.1"/>
</dbReference>
<dbReference type="InterPro" id="IPR009078">
    <property type="entry name" value="Ferritin-like_SF"/>
</dbReference>
<dbReference type="Pfam" id="PF05138">
    <property type="entry name" value="PaaA_PaaC"/>
    <property type="match status" value="1"/>
</dbReference>
<dbReference type="EMBL" id="JADBEM010000001">
    <property type="protein sequence ID" value="MBE1611225.1"/>
    <property type="molecule type" value="Genomic_DNA"/>
</dbReference>
<comment type="caution">
    <text evidence="1">The sequence shown here is derived from an EMBL/GenBank/DDBJ whole genome shotgun (WGS) entry which is preliminary data.</text>
</comment>
<dbReference type="InterPro" id="IPR011882">
    <property type="entry name" value="PaaC"/>
</dbReference>
<evidence type="ECO:0000313" key="2">
    <source>
        <dbReference type="Proteomes" id="UP000638648"/>
    </source>
</evidence>
<dbReference type="Proteomes" id="UP000638648">
    <property type="component" value="Unassembled WGS sequence"/>
</dbReference>
<dbReference type="InterPro" id="IPR052703">
    <property type="entry name" value="Aromatic_CoA_ox/epox"/>
</dbReference>
<proteinExistence type="predicted"/>